<dbReference type="Proteomes" id="UP001197875">
    <property type="component" value="Unassembled WGS sequence"/>
</dbReference>
<gene>
    <name evidence="1" type="ORF">LKD71_00840</name>
</gene>
<reference evidence="1 2" key="1">
    <citation type="submission" date="2021-10" db="EMBL/GenBank/DDBJ databases">
        <title>Anaerobic single-cell dispensing facilitates the cultivation of human gut bacteria.</title>
        <authorList>
            <person name="Afrizal A."/>
        </authorList>
    </citation>
    <scope>NUCLEOTIDE SEQUENCE [LARGE SCALE GENOMIC DNA]</scope>
    <source>
        <strain evidence="1 2">CLA-AA-H277</strain>
    </source>
</reference>
<dbReference type="RefSeq" id="WP_227613985.1">
    <property type="nucleotide sequence ID" value="NZ_JAJEPR010000001.1"/>
</dbReference>
<keyword evidence="2" id="KW-1185">Reference proteome</keyword>
<comment type="caution">
    <text evidence="1">The sequence shown here is derived from an EMBL/GenBank/DDBJ whole genome shotgun (WGS) entry which is preliminary data.</text>
</comment>
<organism evidence="1 2">
    <name type="scientific">Fusicatenibacter faecihominis</name>
    <dbReference type="NCBI Taxonomy" id="2881276"/>
    <lineage>
        <taxon>Bacteria</taxon>
        <taxon>Bacillati</taxon>
        <taxon>Bacillota</taxon>
        <taxon>Clostridia</taxon>
        <taxon>Lachnospirales</taxon>
        <taxon>Lachnospiraceae</taxon>
        <taxon>Fusicatenibacter</taxon>
    </lineage>
</organism>
<keyword evidence="1" id="KW-0378">Hydrolase</keyword>
<sequence>MAFENNIPKIKNNFGVDGMRDISARRAATISNMIEEAAKQGIDDSFARTAIGRYGADNAKAMREGMKNPDDFAEFANEFGTDHNREIYEMEVVEKTEDRLSIDFHYCPYVTEWVKQGHTPEEIAHLCDLTMEGDREFAKQFPCLKFELKGTIADGLPVCQLRFTKVKKD</sequence>
<accession>A0AAE3DQ17</accession>
<name>A0AAE3DQ17_9FIRM</name>
<evidence type="ECO:0000313" key="1">
    <source>
        <dbReference type="EMBL" id="MCC2188378.1"/>
    </source>
</evidence>
<dbReference type="GO" id="GO:0016787">
    <property type="term" value="F:hydrolase activity"/>
    <property type="evidence" value="ECO:0007669"/>
    <property type="project" value="UniProtKB-KW"/>
</dbReference>
<evidence type="ECO:0000313" key="2">
    <source>
        <dbReference type="Proteomes" id="UP001197875"/>
    </source>
</evidence>
<dbReference type="AlphaFoldDB" id="A0AAE3DQ17"/>
<proteinExistence type="predicted"/>
<dbReference type="InterPro" id="IPR026002">
    <property type="entry name" value="ATC_hydrolase-like"/>
</dbReference>
<dbReference type="EMBL" id="JAJEPR010000001">
    <property type="protein sequence ID" value="MCC2188378.1"/>
    <property type="molecule type" value="Genomic_DNA"/>
</dbReference>
<dbReference type="Pfam" id="PF14196">
    <property type="entry name" value="ATC_hydrolase"/>
    <property type="match status" value="1"/>
</dbReference>
<protein>
    <submittedName>
        <fullName evidence="1">L-2-amino-thiazoline-4-carboxylic acid hydrolase</fullName>
    </submittedName>
</protein>